<feature type="domain" description="HTH araC/xylS-type" evidence="4">
    <location>
        <begin position="182"/>
        <end position="280"/>
    </location>
</feature>
<sequence length="548" mass="62183">MSVNPNELKSAADGLRGPGDRWDSHWFKLVRAEKVVFNGDNREFRKNLIERHRLVVCVDDACRIVVDGVRTAVAQGSVVVCGPGQWIEAGGPSKAEQTMYFLDYETGCWDREATGSSTNGNGEKESGAREYRLASGVRLAETIHRCWERPGPAERMRAQAVFHELLAGVAEKRERSDTEAPDLVKEEIDRRYGEELSIDTLADLSGVSRYHLMRSFKERYGRSIIEYMTEVRLMQAKRLMSESGLPISEIAARVGFRSEPYFRTVFRKEVGITPGAYLRNRKRKVAAYSWPVLGQLLPLNVVPHAAPLDHYWTDEFSRKYGGDVKVLLGHHYEFNRGALRRARPDCIIGLDCTISPEEAERLGEIAPVLLLPWMEADWRSHLRLVADFLGMAEDAGTWLERYERKAASIRERIPDFVRDDKVLVLKIAGDDLQIWGHKAMTVLYDDLGLAPALLAQSVDWYEPVELGRLSECDAGRFVVSVNDDARSQALWEKLQADKRWSGLRPVRAGAVHFLQGHPAWVYPWLENSALHQERLLDRIPPLFLCADS</sequence>
<dbReference type="InterPro" id="IPR009057">
    <property type="entry name" value="Homeodomain-like_sf"/>
</dbReference>
<dbReference type="PROSITE" id="PS00041">
    <property type="entry name" value="HTH_ARAC_FAMILY_1"/>
    <property type="match status" value="1"/>
</dbReference>
<dbReference type="PROSITE" id="PS50983">
    <property type="entry name" value="FE_B12_PBP"/>
    <property type="match status" value="1"/>
</dbReference>
<organism evidence="6 7">
    <name type="scientific">Cohnella cellulosilytica</name>
    <dbReference type="NCBI Taxonomy" id="986710"/>
    <lineage>
        <taxon>Bacteria</taxon>
        <taxon>Bacillati</taxon>
        <taxon>Bacillota</taxon>
        <taxon>Bacilli</taxon>
        <taxon>Bacillales</taxon>
        <taxon>Paenibacillaceae</taxon>
        <taxon>Cohnella</taxon>
    </lineage>
</organism>
<evidence type="ECO:0000256" key="2">
    <source>
        <dbReference type="ARBA" id="ARBA00023125"/>
    </source>
</evidence>
<dbReference type="InterPro" id="IPR002491">
    <property type="entry name" value="ABC_transptr_periplasmic_BD"/>
</dbReference>
<proteinExistence type="predicted"/>
<keyword evidence="7" id="KW-1185">Reference proteome</keyword>
<dbReference type="Proteomes" id="UP001596378">
    <property type="component" value="Unassembled WGS sequence"/>
</dbReference>
<dbReference type="InterPro" id="IPR020449">
    <property type="entry name" value="Tscrpt_reg_AraC-type_HTH"/>
</dbReference>
<dbReference type="Pfam" id="PF12833">
    <property type="entry name" value="HTH_18"/>
    <property type="match status" value="1"/>
</dbReference>
<reference evidence="7" key="1">
    <citation type="journal article" date="2019" name="Int. J. Syst. Evol. Microbiol.">
        <title>The Global Catalogue of Microorganisms (GCM) 10K type strain sequencing project: providing services to taxonomists for standard genome sequencing and annotation.</title>
        <authorList>
            <consortium name="The Broad Institute Genomics Platform"/>
            <consortium name="The Broad Institute Genome Sequencing Center for Infectious Disease"/>
            <person name="Wu L."/>
            <person name="Ma J."/>
        </authorList>
    </citation>
    <scope>NUCLEOTIDE SEQUENCE [LARGE SCALE GENOMIC DNA]</scope>
    <source>
        <strain evidence="7">KCTC 12907</strain>
    </source>
</reference>
<dbReference type="InterPro" id="IPR018060">
    <property type="entry name" value="HTH_AraC"/>
</dbReference>
<dbReference type="Gene3D" id="3.40.50.1980">
    <property type="entry name" value="Nitrogenase molybdenum iron protein domain"/>
    <property type="match status" value="2"/>
</dbReference>
<dbReference type="EMBL" id="JBHTAI010000046">
    <property type="protein sequence ID" value="MFC7153797.1"/>
    <property type="molecule type" value="Genomic_DNA"/>
</dbReference>
<dbReference type="RefSeq" id="WP_378052102.1">
    <property type="nucleotide sequence ID" value="NZ_JBHMDN010000044.1"/>
</dbReference>
<dbReference type="Pfam" id="PF01497">
    <property type="entry name" value="Peripla_BP_2"/>
    <property type="match status" value="1"/>
</dbReference>
<keyword evidence="2" id="KW-0238">DNA-binding</keyword>
<evidence type="ECO:0000259" key="4">
    <source>
        <dbReference type="PROSITE" id="PS01124"/>
    </source>
</evidence>
<evidence type="ECO:0000313" key="7">
    <source>
        <dbReference type="Proteomes" id="UP001596378"/>
    </source>
</evidence>
<dbReference type="SUPFAM" id="SSF53807">
    <property type="entry name" value="Helical backbone' metal receptor"/>
    <property type="match status" value="1"/>
</dbReference>
<keyword evidence="3" id="KW-0804">Transcription</keyword>
<keyword evidence="1" id="KW-0805">Transcription regulation</keyword>
<dbReference type="SUPFAM" id="SSF46689">
    <property type="entry name" value="Homeodomain-like"/>
    <property type="match status" value="2"/>
</dbReference>
<evidence type="ECO:0000259" key="5">
    <source>
        <dbReference type="PROSITE" id="PS50983"/>
    </source>
</evidence>
<accession>A0ABW2FNJ9</accession>
<evidence type="ECO:0000256" key="1">
    <source>
        <dbReference type="ARBA" id="ARBA00023015"/>
    </source>
</evidence>
<dbReference type="PRINTS" id="PR00032">
    <property type="entry name" value="HTHARAC"/>
</dbReference>
<evidence type="ECO:0000256" key="3">
    <source>
        <dbReference type="ARBA" id="ARBA00023163"/>
    </source>
</evidence>
<dbReference type="PANTHER" id="PTHR46796">
    <property type="entry name" value="HTH-TYPE TRANSCRIPTIONAL ACTIVATOR RHAS-RELATED"/>
    <property type="match status" value="1"/>
</dbReference>
<dbReference type="SMART" id="SM00342">
    <property type="entry name" value="HTH_ARAC"/>
    <property type="match status" value="1"/>
</dbReference>
<dbReference type="InterPro" id="IPR050204">
    <property type="entry name" value="AraC_XylS_family_regulators"/>
</dbReference>
<protein>
    <submittedName>
        <fullName evidence="6">Helix-turn-helix domain-containing protein</fullName>
    </submittedName>
</protein>
<feature type="domain" description="Fe/B12 periplasmic-binding" evidence="5">
    <location>
        <begin position="284"/>
        <end position="547"/>
    </location>
</feature>
<comment type="caution">
    <text evidence="6">The sequence shown here is derived from an EMBL/GenBank/DDBJ whole genome shotgun (WGS) entry which is preliminary data.</text>
</comment>
<dbReference type="InterPro" id="IPR018062">
    <property type="entry name" value="HTH_AraC-typ_CS"/>
</dbReference>
<dbReference type="PROSITE" id="PS01124">
    <property type="entry name" value="HTH_ARAC_FAMILY_2"/>
    <property type="match status" value="1"/>
</dbReference>
<name>A0ABW2FNJ9_9BACL</name>
<dbReference type="Gene3D" id="1.10.10.60">
    <property type="entry name" value="Homeodomain-like"/>
    <property type="match status" value="2"/>
</dbReference>
<evidence type="ECO:0000313" key="6">
    <source>
        <dbReference type="EMBL" id="MFC7153797.1"/>
    </source>
</evidence>
<gene>
    <name evidence="6" type="ORF">ACFQMJ_35185</name>
</gene>